<dbReference type="AlphaFoldDB" id="A0A1X6ZLN7"/>
<accession>A0A1X6ZLN7</accession>
<gene>
    <name evidence="1" type="ORF">RUM8411_02670</name>
</gene>
<keyword evidence="2" id="KW-1185">Reference proteome</keyword>
<proteinExistence type="predicted"/>
<name>A0A1X6ZLN7_9RHOB</name>
<sequence>MRLREKGDELGHLLVGQPLMIAHPPVSRSGDFIELTALADLIICLSACPQDLADTNGTEREPRDAEVSII</sequence>
<evidence type="ECO:0000313" key="2">
    <source>
        <dbReference type="Proteomes" id="UP000193778"/>
    </source>
</evidence>
<evidence type="ECO:0000313" key="1">
    <source>
        <dbReference type="EMBL" id="SLN55005.1"/>
    </source>
</evidence>
<protein>
    <recommendedName>
        <fullName evidence="3">DUF1989 domain-containing protein</fullName>
    </recommendedName>
</protein>
<organism evidence="1 2">
    <name type="scientific">Ruegeria meonggei</name>
    <dbReference type="NCBI Taxonomy" id="1446476"/>
    <lineage>
        <taxon>Bacteria</taxon>
        <taxon>Pseudomonadati</taxon>
        <taxon>Pseudomonadota</taxon>
        <taxon>Alphaproteobacteria</taxon>
        <taxon>Rhodobacterales</taxon>
        <taxon>Roseobacteraceae</taxon>
        <taxon>Ruegeria</taxon>
    </lineage>
</organism>
<dbReference type="Proteomes" id="UP000193778">
    <property type="component" value="Unassembled WGS sequence"/>
</dbReference>
<evidence type="ECO:0008006" key="3">
    <source>
        <dbReference type="Google" id="ProtNLM"/>
    </source>
</evidence>
<dbReference type="EMBL" id="FWFP01000007">
    <property type="protein sequence ID" value="SLN55005.1"/>
    <property type="molecule type" value="Genomic_DNA"/>
</dbReference>
<reference evidence="2" key="1">
    <citation type="submission" date="2017-03" db="EMBL/GenBank/DDBJ databases">
        <authorList>
            <person name="Rodrigo-Torres L."/>
            <person name="Arahal R.D."/>
            <person name="Lucena T."/>
        </authorList>
    </citation>
    <scope>NUCLEOTIDE SEQUENCE [LARGE SCALE GENOMIC DNA]</scope>
    <source>
        <strain evidence="2">CECT 8411</strain>
    </source>
</reference>